<dbReference type="OrthoDB" id="5198675at2"/>
<dbReference type="RefSeq" id="WP_053169304.1">
    <property type="nucleotide sequence ID" value="NZ_LGUV01000061.1"/>
</dbReference>
<evidence type="ECO:0000256" key="1">
    <source>
        <dbReference type="SAM" id="Phobius"/>
    </source>
</evidence>
<organism evidence="2 3">
    <name type="scientific">Streptomyces virginiae</name>
    <name type="common">Streptomyces cinnamonensis</name>
    <dbReference type="NCBI Taxonomy" id="1961"/>
    <lineage>
        <taxon>Bacteria</taxon>
        <taxon>Bacillati</taxon>
        <taxon>Actinomycetota</taxon>
        <taxon>Actinomycetes</taxon>
        <taxon>Kitasatosporales</taxon>
        <taxon>Streptomycetaceae</taxon>
        <taxon>Streptomyces</taxon>
    </lineage>
</organism>
<keyword evidence="1" id="KW-0472">Membrane</keyword>
<protein>
    <submittedName>
        <fullName evidence="2">Membrane protein</fullName>
    </submittedName>
</protein>
<evidence type="ECO:0000313" key="2">
    <source>
        <dbReference type="EMBL" id="KOG56097.1"/>
    </source>
</evidence>
<dbReference type="Proteomes" id="UP000037084">
    <property type="component" value="Unassembled WGS sequence"/>
</dbReference>
<feature type="transmembrane region" description="Helical" evidence="1">
    <location>
        <begin position="22"/>
        <end position="42"/>
    </location>
</feature>
<keyword evidence="1" id="KW-0812">Transmembrane</keyword>
<dbReference type="AlphaFoldDB" id="A0A0L8N0A1"/>
<keyword evidence="1" id="KW-1133">Transmembrane helix</keyword>
<gene>
    <name evidence="2" type="ORF">ADK75_08585</name>
</gene>
<name>A0A0L8N0A1_STRVG</name>
<comment type="caution">
    <text evidence="2">The sequence shown here is derived from an EMBL/GenBank/DDBJ whole genome shotgun (WGS) entry which is preliminary data.</text>
</comment>
<feature type="transmembrane region" description="Helical" evidence="1">
    <location>
        <begin position="54"/>
        <end position="73"/>
    </location>
</feature>
<sequence>MSATPLTGFTGNRVPQTALRRFLALDSAVTTANGLAYVAFSAPLGRLLGVGQGLLLELGLLLVAYGAAVGWLASRRQPPTLPVKLVIETNYAWAALSLVSLALWFEPTTAGLLWIPVQAATVAGFAVLQQLALRSRSAAQ</sequence>
<proteinExistence type="predicted"/>
<dbReference type="PATRIC" id="fig|1961.12.peg.1998"/>
<dbReference type="EMBL" id="LGUV01000061">
    <property type="protein sequence ID" value="KOG56097.1"/>
    <property type="molecule type" value="Genomic_DNA"/>
</dbReference>
<evidence type="ECO:0000313" key="3">
    <source>
        <dbReference type="Proteomes" id="UP000037084"/>
    </source>
</evidence>
<feature type="transmembrane region" description="Helical" evidence="1">
    <location>
        <begin position="85"/>
        <end position="105"/>
    </location>
</feature>
<reference evidence="3" key="1">
    <citation type="submission" date="2015-07" db="EMBL/GenBank/DDBJ databases">
        <authorList>
            <consortium name="Consortium for Microbial Forensics and Genomics (microFORGE)"/>
            <person name="Knight B.M."/>
            <person name="Roberts D.P."/>
            <person name="Lin D."/>
            <person name="Hari K."/>
            <person name="Fletcher J."/>
            <person name="Melcher U."/>
            <person name="Blagden T."/>
            <person name="Winegar R.A."/>
        </authorList>
    </citation>
    <scope>NUCLEOTIDE SEQUENCE [LARGE SCALE GENOMIC DNA]</scope>
    <source>
        <strain evidence="3">NRRL B-1447</strain>
    </source>
</reference>
<accession>A0A0L8N0A1</accession>